<keyword evidence="3" id="KW-1185">Reference proteome</keyword>
<protein>
    <submittedName>
        <fullName evidence="2">Uncharacterized protein</fullName>
    </submittedName>
</protein>
<dbReference type="InParanoid" id="A0A1B7N3C9"/>
<evidence type="ECO:0000313" key="2">
    <source>
        <dbReference type="EMBL" id="OAX39353.1"/>
    </source>
</evidence>
<organism evidence="2 3">
    <name type="scientific">Rhizopogon vinicolor AM-OR11-026</name>
    <dbReference type="NCBI Taxonomy" id="1314800"/>
    <lineage>
        <taxon>Eukaryota</taxon>
        <taxon>Fungi</taxon>
        <taxon>Dikarya</taxon>
        <taxon>Basidiomycota</taxon>
        <taxon>Agaricomycotina</taxon>
        <taxon>Agaricomycetes</taxon>
        <taxon>Agaricomycetidae</taxon>
        <taxon>Boletales</taxon>
        <taxon>Suillineae</taxon>
        <taxon>Rhizopogonaceae</taxon>
        <taxon>Rhizopogon</taxon>
    </lineage>
</organism>
<feature type="transmembrane region" description="Helical" evidence="1">
    <location>
        <begin position="12"/>
        <end position="30"/>
    </location>
</feature>
<proteinExistence type="predicted"/>
<accession>A0A1B7N3C9</accession>
<reference evidence="2 3" key="1">
    <citation type="submission" date="2016-06" db="EMBL/GenBank/DDBJ databases">
        <title>Comparative genomics of the ectomycorrhizal sister species Rhizopogon vinicolor and Rhizopogon vesiculosus (Basidiomycota: Boletales) reveals a divergence of the mating type B locus.</title>
        <authorList>
            <consortium name="DOE Joint Genome Institute"/>
            <person name="Mujic A.B."/>
            <person name="Kuo A."/>
            <person name="Tritt A."/>
            <person name="Lipzen A."/>
            <person name="Chen C."/>
            <person name="Johnson J."/>
            <person name="Sharma A."/>
            <person name="Barry K."/>
            <person name="Grigoriev I.V."/>
            <person name="Spatafora J.W."/>
        </authorList>
    </citation>
    <scope>NUCLEOTIDE SEQUENCE [LARGE SCALE GENOMIC DNA]</scope>
    <source>
        <strain evidence="2 3">AM-OR11-026</strain>
    </source>
</reference>
<dbReference type="EMBL" id="KV448253">
    <property type="protein sequence ID" value="OAX39353.1"/>
    <property type="molecule type" value="Genomic_DNA"/>
</dbReference>
<keyword evidence="1" id="KW-0472">Membrane</keyword>
<gene>
    <name evidence="2" type="ORF">K503DRAFT_689794</name>
</gene>
<sequence>MDSNALSFYSNVFGLLIGGTTIISVLLGFCRSHLPSQRIKELEELLDDTQGLYESAIEDSLLNDIHRNQMGERLVSLRERSLRLRSRAYSATTLLKDYQEFLGGLSYSIGVACYHVKELRASVIVSFFIFQIGCDIHTLIQDHNRS</sequence>
<dbReference type="Proteomes" id="UP000092154">
    <property type="component" value="Unassembled WGS sequence"/>
</dbReference>
<keyword evidence="1" id="KW-0812">Transmembrane</keyword>
<dbReference type="OrthoDB" id="2680369at2759"/>
<evidence type="ECO:0000256" key="1">
    <source>
        <dbReference type="SAM" id="Phobius"/>
    </source>
</evidence>
<dbReference type="AlphaFoldDB" id="A0A1B7N3C9"/>
<keyword evidence="1" id="KW-1133">Transmembrane helix</keyword>
<name>A0A1B7N3C9_9AGAM</name>
<evidence type="ECO:0000313" key="3">
    <source>
        <dbReference type="Proteomes" id="UP000092154"/>
    </source>
</evidence>